<reference evidence="2" key="1">
    <citation type="journal article" date="2015" name="Nat. Genet.">
        <title>The genome and transcriptome of the zoonotic hookworm Ancylostoma ceylanicum identify infection-specific gene families.</title>
        <authorList>
            <person name="Schwarz E.M."/>
            <person name="Hu Y."/>
            <person name="Antoshechkin I."/>
            <person name="Miller M.M."/>
            <person name="Sternberg P.W."/>
            <person name="Aroian R.V."/>
        </authorList>
    </citation>
    <scope>NUCLEOTIDE SEQUENCE</scope>
    <source>
        <strain evidence="2">HY135</strain>
    </source>
</reference>
<gene>
    <name evidence="1" type="primary">Acey_s0016.g2917</name>
    <name evidence="1" type="ORF">Y032_0016g2917</name>
</gene>
<protein>
    <submittedName>
        <fullName evidence="1">Uncharacterized protein</fullName>
    </submittedName>
</protein>
<dbReference type="Proteomes" id="UP000024635">
    <property type="component" value="Unassembled WGS sequence"/>
</dbReference>
<dbReference type="AlphaFoldDB" id="A0A016V631"/>
<name>A0A016V631_9BILA</name>
<accession>A0A016V631</accession>
<comment type="caution">
    <text evidence="1">The sequence shown here is derived from an EMBL/GenBank/DDBJ whole genome shotgun (WGS) entry which is preliminary data.</text>
</comment>
<sequence>MMTQLCLSVPAGTAVVRRRRCWADRYFHELLLCGVASGSLITAVRETTSHFATACCPHNSVGDLCKRANFEVSFHVHSHDVDFHSPFPVFLPVPAFFG</sequence>
<keyword evidence="2" id="KW-1185">Reference proteome</keyword>
<dbReference type="EMBL" id="JARK01001352">
    <property type="protein sequence ID" value="EYC22726.1"/>
    <property type="molecule type" value="Genomic_DNA"/>
</dbReference>
<evidence type="ECO:0000313" key="2">
    <source>
        <dbReference type="Proteomes" id="UP000024635"/>
    </source>
</evidence>
<proteinExistence type="predicted"/>
<organism evidence="1 2">
    <name type="scientific">Ancylostoma ceylanicum</name>
    <dbReference type="NCBI Taxonomy" id="53326"/>
    <lineage>
        <taxon>Eukaryota</taxon>
        <taxon>Metazoa</taxon>
        <taxon>Ecdysozoa</taxon>
        <taxon>Nematoda</taxon>
        <taxon>Chromadorea</taxon>
        <taxon>Rhabditida</taxon>
        <taxon>Rhabditina</taxon>
        <taxon>Rhabditomorpha</taxon>
        <taxon>Strongyloidea</taxon>
        <taxon>Ancylostomatidae</taxon>
        <taxon>Ancylostomatinae</taxon>
        <taxon>Ancylostoma</taxon>
    </lineage>
</organism>
<evidence type="ECO:0000313" key="1">
    <source>
        <dbReference type="EMBL" id="EYC22726.1"/>
    </source>
</evidence>